<dbReference type="InterPro" id="IPR030678">
    <property type="entry name" value="Peptide/Ni-bd"/>
</dbReference>
<evidence type="ECO:0000256" key="1">
    <source>
        <dbReference type="ARBA" id="ARBA00004196"/>
    </source>
</evidence>
<evidence type="ECO:0000256" key="5">
    <source>
        <dbReference type="SAM" id="SignalP"/>
    </source>
</evidence>
<evidence type="ECO:0000259" key="6">
    <source>
        <dbReference type="Pfam" id="PF00496"/>
    </source>
</evidence>
<dbReference type="Gene3D" id="3.40.190.10">
    <property type="entry name" value="Periplasmic binding protein-like II"/>
    <property type="match status" value="1"/>
</dbReference>
<feature type="chain" id="PRO_5038881809" evidence="5">
    <location>
        <begin position="26"/>
        <end position="540"/>
    </location>
</feature>
<dbReference type="CDD" id="cd08504">
    <property type="entry name" value="PBP2_OppA"/>
    <property type="match status" value="1"/>
</dbReference>
<dbReference type="EMBL" id="CZBY01000003">
    <property type="protein sequence ID" value="CUQ82872.1"/>
    <property type="molecule type" value="Genomic_DNA"/>
</dbReference>
<dbReference type="InterPro" id="IPR039424">
    <property type="entry name" value="SBP_5"/>
</dbReference>
<dbReference type="AlphaFoldDB" id="A0A174ZA24"/>
<comment type="subcellular location">
    <subcellularLocation>
        <location evidence="1">Cell envelope</location>
    </subcellularLocation>
</comment>
<reference evidence="7 8" key="1">
    <citation type="submission" date="2015-09" db="EMBL/GenBank/DDBJ databases">
        <authorList>
            <consortium name="Pathogen Informatics"/>
        </authorList>
    </citation>
    <scope>NUCLEOTIDE SEQUENCE [LARGE SCALE GENOMIC DNA]</scope>
    <source>
        <strain evidence="7 8">2789STDY5834928</strain>
    </source>
</reference>
<dbReference type="Gene3D" id="3.10.105.10">
    <property type="entry name" value="Dipeptide-binding Protein, Domain 3"/>
    <property type="match status" value="1"/>
</dbReference>
<evidence type="ECO:0000256" key="2">
    <source>
        <dbReference type="ARBA" id="ARBA00005695"/>
    </source>
</evidence>
<evidence type="ECO:0000256" key="3">
    <source>
        <dbReference type="ARBA" id="ARBA00022448"/>
    </source>
</evidence>
<accession>A0A174ZA24</accession>
<dbReference type="GO" id="GO:0015833">
    <property type="term" value="P:peptide transport"/>
    <property type="evidence" value="ECO:0007669"/>
    <property type="project" value="TreeGrafter"/>
</dbReference>
<dbReference type="OrthoDB" id="9801912at2"/>
<sequence>MKKRTTIRISAFLLCLCCAFFTSCKEDDGKGYVFGYDISSNPGSLDPQYASDRESYLIIGSVFEGLFRIGADGNAEKAMAESYTVSDDGLTYNFKLKQDRYWTDVNGYSKKVTAADFVFGFRRLFLPETRAPKASEYFCIKNSDKINSGEITDLSQLGVTAQGDYSLTIELQYTEPSLAMLLAMPAAMPCNEEYFIKAQGKYGLDAERTPSNGPFYVKTWNYDAWSNNNNNLVLRYSDKYNEHDEVTPLGLNFFIEDNHITDFTDGTSQSIVLSGGKAKSYLNKNYIYDEFSTAVYGITMNTSNSIFKSDKLRYALLYATDTAELEMPFGYTVADGAVPPSVKNSLGSYRDAVGGKAVVKPDEIKAYTAYQSACANIDKADLYSVNIIAVENRDEEIGESVKGILQQWQAKLGMYCSISYISESEYDEKLKNGDYTLALTRLNGSYNCPEAYLNSFAGNVNKYSAMNSDYSGLLEKASQAKDEKEEYELCRQAEKQLISDGRFIPVAYVTEYFISTKNCENIIYDAFTGQIDYRNALYFD</sequence>
<keyword evidence="4 5" id="KW-0732">Signal</keyword>
<dbReference type="SUPFAM" id="SSF53850">
    <property type="entry name" value="Periplasmic binding protein-like II"/>
    <property type="match status" value="1"/>
</dbReference>
<dbReference type="GO" id="GO:0030313">
    <property type="term" value="C:cell envelope"/>
    <property type="evidence" value="ECO:0007669"/>
    <property type="project" value="UniProtKB-SubCell"/>
</dbReference>
<dbReference type="Proteomes" id="UP000095662">
    <property type="component" value="Unassembled WGS sequence"/>
</dbReference>
<gene>
    <name evidence="7" type="primary">oppA</name>
    <name evidence="7" type="ORF">ERS852540_00582</name>
</gene>
<proteinExistence type="inferred from homology"/>
<dbReference type="PANTHER" id="PTHR30290:SF10">
    <property type="entry name" value="PERIPLASMIC OLIGOPEPTIDE-BINDING PROTEIN-RELATED"/>
    <property type="match status" value="1"/>
</dbReference>
<protein>
    <submittedName>
        <fullName evidence="7">Stage 0 sporulation protein KA</fullName>
    </submittedName>
</protein>
<evidence type="ECO:0000313" key="7">
    <source>
        <dbReference type="EMBL" id="CUQ82872.1"/>
    </source>
</evidence>
<dbReference type="PANTHER" id="PTHR30290">
    <property type="entry name" value="PERIPLASMIC BINDING COMPONENT OF ABC TRANSPORTER"/>
    <property type="match status" value="1"/>
</dbReference>
<organism evidence="7 8">
    <name type="scientific">[Eubacterium] siraeum</name>
    <dbReference type="NCBI Taxonomy" id="39492"/>
    <lineage>
        <taxon>Bacteria</taxon>
        <taxon>Bacillati</taxon>
        <taxon>Bacillota</taxon>
        <taxon>Clostridia</taxon>
        <taxon>Eubacteriales</taxon>
        <taxon>Oscillospiraceae</taxon>
        <taxon>Oscillospiraceae incertae sedis</taxon>
    </lineage>
</organism>
<dbReference type="STRING" id="39492.ERS852540_00582"/>
<keyword evidence="3" id="KW-0813">Transport</keyword>
<dbReference type="InterPro" id="IPR000914">
    <property type="entry name" value="SBP_5_dom"/>
</dbReference>
<feature type="domain" description="Solute-binding protein family 5" evidence="6">
    <location>
        <begin position="76"/>
        <end position="463"/>
    </location>
</feature>
<evidence type="ECO:0000313" key="8">
    <source>
        <dbReference type="Proteomes" id="UP000095662"/>
    </source>
</evidence>
<evidence type="ECO:0000256" key="4">
    <source>
        <dbReference type="ARBA" id="ARBA00022729"/>
    </source>
</evidence>
<comment type="similarity">
    <text evidence="2">Belongs to the bacterial solute-binding protein 5 family.</text>
</comment>
<dbReference type="Pfam" id="PF00496">
    <property type="entry name" value="SBP_bac_5"/>
    <property type="match status" value="1"/>
</dbReference>
<feature type="signal peptide" evidence="5">
    <location>
        <begin position="1"/>
        <end position="25"/>
    </location>
</feature>
<dbReference type="PIRSF" id="PIRSF002741">
    <property type="entry name" value="MppA"/>
    <property type="match status" value="1"/>
</dbReference>
<dbReference type="GO" id="GO:1904680">
    <property type="term" value="F:peptide transmembrane transporter activity"/>
    <property type="evidence" value="ECO:0007669"/>
    <property type="project" value="TreeGrafter"/>
</dbReference>
<name>A0A174ZA24_9FIRM</name>
<dbReference type="GO" id="GO:0042597">
    <property type="term" value="C:periplasmic space"/>
    <property type="evidence" value="ECO:0007669"/>
    <property type="project" value="UniProtKB-ARBA"/>
</dbReference>
<dbReference type="GO" id="GO:0043190">
    <property type="term" value="C:ATP-binding cassette (ABC) transporter complex"/>
    <property type="evidence" value="ECO:0007669"/>
    <property type="project" value="InterPro"/>
</dbReference>
<dbReference type="PROSITE" id="PS51257">
    <property type="entry name" value="PROKAR_LIPOPROTEIN"/>
    <property type="match status" value="1"/>
</dbReference>
<dbReference type="Gene3D" id="3.90.76.10">
    <property type="entry name" value="Dipeptide-binding Protein, Domain 1"/>
    <property type="match status" value="1"/>
</dbReference>